<sequence length="560" mass="60493">MSSFIASRPSRYICKACRQSLSQGRKRKYGTNSITSNPSDIYDVVTVGGGPVGLALLAAIKSSPSTSHLRCALIETQSLSKQKSWELPPTQYSNRASSITPTNQSFLETIGAWRHLDLRRVQPYDEMQVWDAGNEASIQFDWQAEAVRYNAPQRTVATMTENANLSRALLKRIQELGAEDSLLPSTSVDRIDHGVDDAEGLNMSTWPVLSLKPSGPSESPSTPRQIAARLLVGADGINSPVRTFAGINTNGWDYHRHGVVATLELEPSKDTQSSADVDSALEDFLSDEETPSNSNPQIDKNLMPSNRATAYQRFLPSMGGPIAILPLPNNHASLVWSTTPQIANYLKSLSPSAFVATVNAALRLNQVDIKYMLSLPSTSPSSTDFTKSSSSSSYTHEDELRWRLTQTDPAPTTREPPLVRAVQPNTVASFPLRLRNATSYIVPRIALAGDAAHTIHPLAGQGLNLGLGDATALASTIQYAVEHGMDLGDLGMLEQYGSARYGKAVEMSSGVDALNWMFQLGGSGEGLVGSLIGRARGLGMQVVGSGWIPGLKEIVMRRAD</sequence>
<organism evidence="1 2">
    <name type="scientific">Neophaeococcomyces mojaviensis</name>
    <dbReference type="NCBI Taxonomy" id="3383035"/>
    <lineage>
        <taxon>Eukaryota</taxon>
        <taxon>Fungi</taxon>
        <taxon>Dikarya</taxon>
        <taxon>Ascomycota</taxon>
        <taxon>Pezizomycotina</taxon>
        <taxon>Eurotiomycetes</taxon>
        <taxon>Chaetothyriomycetidae</taxon>
        <taxon>Chaetothyriales</taxon>
        <taxon>Chaetothyriales incertae sedis</taxon>
        <taxon>Neophaeococcomyces</taxon>
    </lineage>
</organism>
<reference evidence="1" key="1">
    <citation type="submission" date="2022-10" db="EMBL/GenBank/DDBJ databases">
        <title>Culturing micro-colonial fungi from biological soil crusts in the Mojave desert and describing Neophaeococcomyces mojavensis, and introducing the new genera and species Taxawa tesnikishii.</title>
        <authorList>
            <person name="Kurbessoian T."/>
            <person name="Stajich J.E."/>
        </authorList>
    </citation>
    <scope>NUCLEOTIDE SEQUENCE</scope>
    <source>
        <strain evidence="1">JES_112</strain>
    </source>
</reference>
<protein>
    <submittedName>
        <fullName evidence="1">Ubiquinone biosynthesis monooxygenase</fullName>
    </submittedName>
</protein>
<name>A0ACC3AGM7_9EURO</name>
<proteinExistence type="predicted"/>
<keyword evidence="1" id="KW-0560">Oxidoreductase</keyword>
<evidence type="ECO:0000313" key="2">
    <source>
        <dbReference type="Proteomes" id="UP001172386"/>
    </source>
</evidence>
<keyword evidence="1" id="KW-0830">Ubiquinone</keyword>
<comment type="caution">
    <text evidence="1">The sequence shown here is derived from an EMBL/GenBank/DDBJ whole genome shotgun (WGS) entry which is preliminary data.</text>
</comment>
<keyword evidence="2" id="KW-1185">Reference proteome</keyword>
<dbReference type="EMBL" id="JAPDRQ010000020">
    <property type="protein sequence ID" value="KAJ9661812.1"/>
    <property type="molecule type" value="Genomic_DNA"/>
</dbReference>
<keyword evidence="1" id="KW-0503">Monooxygenase</keyword>
<gene>
    <name evidence="1" type="primary">COQ6</name>
    <name evidence="1" type="ORF">H2198_001777</name>
</gene>
<accession>A0ACC3AGM7</accession>
<evidence type="ECO:0000313" key="1">
    <source>
        <dbReference type="EMBL" id="KAJ9661812.1"/>
    </source>
</evidence>
<dbReference type="Proteomes" id="UP001172386">
    <property type="component" value="Unassembled WGS sequence"/>
</dbReference>